<evidence type="ECO:0000256" key="2">
    <source>
        <dbReference type="ARBA" id="ARBA00022670"/>
    </source>
</evidence>
<dbReference type="Proteomes" id="UP000267804">
    <property type="component" value="Chromosome"/>
</dbReference>
<dbReference type="Gene3D" id="2.40.10.10">
    <property type="entry name" value="Trypsin-like serine proteases"/>
    <property type="match status" value="2"/>
</dbReference>
<evidence type="ECO:0000256" key="1">
    <source>
        <dbReference type="ARBA" id="ARBA00007664"/>
    </source>
</evidence>
<evidence type="ECO:0000256" key="4">
    <source>
        <dbReference type="ARBA" id="ARBA00022825"/>
    </source>
</evidence>
<dbReference type="EMBL" id="CP024087">
    <property type="protein sequence ID" value="AYF26923.1"/>
    <property type="molecule type" value="Genomic_DNA"/>
</dbReference>
<feature type="domain" description="Peptidase S1" evidence="6">
    <location>
        <begin position="21"/>
        <end position="166"/>
    </location>
</feature>
<keyword evidence="3" id="KW-0378">Hydrolase</keyword>
<evidence type="ECO:0000256" key="3">
    <source>
        <dbReference type="ARBA" id="ARBA00022801"/>
    </source>
</evidence>
<accession>A0A386WFQ7</accession>
<evidence type="ECO:0000259" key="6">
    <source>
        <dbReference type="Pfam" id="PF00089"/>
    </source>
</evidence>
<keyword evidence="4" id="KW-0720">Serine protease</keyword>
<dbReference type="GO" id="GO:0004252">
    <property type="term" value="F:serine-type endopeptidase activity"/>
    <property type="evidence" value="ECO:0007669"/>
    <property type="project" value="InterPro"/>
</dbReference>
<dbReference type="InterPro" id="IPR043504">
    <property type="entry name" value="Peptidase_S1_PA_chymotrypsin"/>
</dbReference>
<evidence type="ECO:0000313" key="7">
    <source>
        <dbReference type="EMBL" id="AYF26923.1"/>
    </source>
</evidence>
<evidence type="ECO:0000313" key="8">
    <source>
        <dbReference type="Proteomes" id="UP000267804"/>
    </source>
</evidence>
<dbReference type="InterPro" id="IPR001316">
    <property type="entry name" value="Pept_S1A_streptogrisin"/>
</dbReference>
<comment type="similarity">
    <text evidence="1">Belongs to the peptidase S1 family.</text>
</comment>
<dbReference type="InterPro" id="IPR009003">
    <property type="entry name" value="Peptidase_S1_PA"/>
</dbReference>
<dbReference type="SUPFAM" id="SSF50494">
    <property type="entry name" value="Trypsin-like serine proteases"/>
    <property type="match status" value="1"/>
</dbReference>
<protein>
    <recommendedName>
        <fullName evidence="6">Peptidase S1 domain-containing protein</fullName>
    </recommendedName>
</protein>
<dbReference type="InterPro" id="IPR001254">
    <property type="entry name" value="Trypsin_dom"/>
</dbReference>
<reference evidence="7 8" key="1">
    <citation type="submission" date="2017-10" db="EMBL/GenBank/DDBJ databases">
        <title>Integration of genomic and chemical information greatly accelerates assignment of the full stereostructure of myelolactone, a potent inhibitor of myeloma from a marine-derived Micromonospora.</title>
        <authorList>
            <person name="Kim M.C."/>
            <person name="Machado H."/>
            <person name="Jensen P.R."/>
            <person name="Fenical W."/>
        </authorList>
    </citation>
    <scope>NUCLEOTIDE SEQUENCE [LARGE SCALE GENOMIC DNA]</scope>
    <source>
        <strain evidence="7 8">CNY-010</strain>
    </source>
</reference>
<evidence type="ECO:0000256" key="5">
    <source>
        <dbReference type="ARBA" id="ARBA00023157"/>
    </source>
</evidence>
<dbReference type="KEGG" id="mtua:CSH63_05610"/>
<name>A0A386WFQ7_9ACTN</name>
<dbReference type="Pfam" id="PF00089">
    <property type="entry name" value="Trypsin"/>
    <property type="match status" value="1"/>
</dbReference>
<dbReference type="CDD" id="cd21112">
    <property type="entry name" value="alphaLP-like"/>
    <property type="match status" value="1"/>
</dbReference>
<keyword evidence="5" id="KW-1015">Disulfide bond</keyword>
<dbReference type="AlphaFoldDB" id="A0A386WFQ7"/>
<organism evidence="7 8">
    <name type="scientific">Micromonospora tulbaghiae</name>
    <dbReference type="NCBI Taxonomy" id="479978"/>
    <lineage>
        <taxon>Bacteria</taxon>
        <taxon>Bacillati</taxon>
        <taxon>Actinomycetota</taxon>
        <taxon>Actinomycetes</taxon>
        <taxon>Micromonosporales</taxon>
        <taxon>Micromonosporaceae</taxon>
        <taxon>Micromonospora</taxon>
    </lineage>
</organism>
<keyword evidence="2" id="KW-0645">Protease</keyword>
<gene>
    <name evidence="7" type="ORF">CSH63_05610</name>
</gene>
<sequence>MAVYMGGGRCTSAFMTYSGSSYYMLTAGHCAEMGYSFYVPTYSYGNQYVGSAAGYDFGYYGDSAVVRIEDSGWWQPRGWVFPQTSIRSYGTDYVGQYVCKEGSTTGYTCGEVTQTNATVYYPGRTLTGMTWSTACVAAGDSGSGVYYGSLAYGILSGGPNSGCGMIHEPVKRALRRWGVNILPG</sequence>
<dbReference type="GO" id="GO:0006508">
    <property type="term" value="P:proteolysis"/>
    <property type="evidence" value="ECO:0007669"/>
    <property type="project" value="UniProtKB-KW"/>
</dbReference>
<dbReference type="PRINTS" id="PR00861">
    <property type="entry name" value="ALYTICPTASE"/>
</dbReference>
<proteinExistence type="inferred from homology"/>